<feature type="region of interest" description="Disordered" evidence="4">
    <location>
        <begin position="881"/>
        <end position="932"/>
    </location>
</feature>
<feature type="domain" description="WDR36/Utp21 N-terminal" evidence="6">
    <location>
        <begin position="77"/>
        <end position="374"/>
    </location>
</feature>
<dbReference type="InterPro" id="IPR007319">
    <property type="entry name" value="WDR36/Utp21_C"/>
</dbReference>
<name>A0A4U0XBG9_9PEZI</name>
<dbReference type="InterPro" id="IPR015943">
    <property type="entry name" value="WD40/YVTN_repeat-like_dom_sf"/>
</dbReference>
<dbReference type="PROSITE" id="PS50294">
    <property type="entry name" value="WD_REPEATS_REGION"/>
    <property type="match status" value="1"/>
</dbReference>
<protein>
    <recommendedName>
        <fullName evidence="9">Small-subunit processome Utp21 domain-containing protein</fullName>
    </recommendedName>
</protein>
<dbReference type="STRING" id="329884.A0A4U0XBG9"/>
<evidence type="ECO:0000313" key="7">
    <source>
        <dbReference type="EMBL" id="TKA73197.1"/>
    </source>
</evidence>
<keyword evidence="2" id="KW-0677">Repeat</keyword>
<evidence type="ECO:0000256" key="2">
    <source>
        <dbReference type="ARBA" id="ARBA00022737"/>
    </source>
</evidence>
<feature type="compositionally biased region" description="Basic and acidic residues" evidence="4">
    <location>
        <begin position="923"/>
        <end position="932"/>
    </location>
</feature>
<dbReference type="GO" id="GO:0006364">
    <property type="term" value="P:rRNA processing"/>
    <property type="evidence" value="ECO:0007669"/>
    <property type="project" value="InterPro"/>
</dbReference>
<dbReference type="Proteomes" id="UP000309340">
    <property type="component" value="Unassembled WGS sequence"/>
</dbReference>
<comment type="caution">
    <text evidence="7">The sequence shown here is derived from an EMBL/GenBank/DDBJ whole genome shotgun (WGS) entry which is preliminary data.</text>
</comment>
<evidence type="ECO:0000256" key="1">
    <source>
        <dbReference type="ARBA" id="ARBA00022574"/>
    </source>
</evidence>
<keyword evidence="1 3" id="KW-0853">WD repeat</keyword>
<feature type="domain" description="WDR36/Utp21 C-terminal" evidence="5">
    <location>
        <begin position="850"/>
        <end position="1055"/>
    </location>
</feature>
<reference evidence="7 8" key="1">
    <citation type="submission" date="2017-03" db="EMBL/GenBank/DDBJ databases">
        <title>Genomes of endolithic fungi from Antarctica.</title>
        <authorList>
            <person name="Coleine C."/>
            <person name="Masonjones S."/>
            <person name="Stajich J.E."/>
        </authorList>
    </citation>
    <scope>NUCLEOTIDE SEQUENCE [LARGE SCALE GENOMIC DNA]</scope>
    <source>
        <strain evidence="7 8">CCFEE 5184</strain>
    </source>
</reference>
<evidence type="ECO:0000259" key="6">
    <source>
        <dbReference type="Pfam" id="PF25171"/>
    </source>
</evidence>
<dbReference type="Pfam" id="PF25168">
    <property type="entry name" value="Beta-prop_WDR36-Utp21_2nd"/>
    <property type="match status" value="1"/>
</dbReference>
<proteinExistence type="predicted"/>
<dbReference type="PANTHER" id="PTHR22840:SF12">
    <property type="entry name" value="WD REPEAT-CONTAINING PROTEIN 36"/>
    <property type="match status" value="1"/>
</dbReference>
<dbReference type="PROSITE" id="PS50082">
    <property type="entry name" value="WD_REPEATS_2"/>
    <property type="match status" value="1"/>
</dbReference>
<dbReference type="Pfam" id="PF25171">
    <property type="entry name" value="Beta-prop_WDR36-Utp21_1st"/>
    <property type="match status" value="1"/>
</dbReference>
<evidence type="ECO:0008006" key="9">
    <source>
        <dbReference type="Google" id="ProtNLM"/>
    </source>
</evidence>
<dbReference type="PROSITE" id="PS00678">
    <property type="entry name" value="WD_REPEATS_1"/>
    <property type="match status" value="1"/>
</dbReference>
<gene>
    <name evidence="7" type="ORF">B0A55_07097</name>
</gene>
<keyword evidence="8" id="KW-1185">Reference proteome</keyword>
<dbReference type="AlphaFoldDB" id="A0A4U0XBG9"/>
<dbReference type="SUPFAM" id="SSF50978">
    <property type="entry name" value="WD40 repeat-like"/>
    <property type="match status" value="1"/>
</dbReference>
<feature type="compositionally biased region" description="Basic and acidic residues" evidence="4">
    <location>
        <begin position="881"/>
        <end position="891"/>
    </location>
</feature>
<dbReference type="Pfam" id="PF04192">
    <property type="entry name" value="Utp21"/>
    <property type="match status" value="1"/>
</dbReference>
<dbReference type="InterPro" id="IPR036322">
    <property type="entry name" value="WD40_repeat_dom_sf"/>
</dbReference>
<dbReference type="SMART" id="SM00320">
    <property type="entry name" value="WD40"/>
    <property type="match status" value="9"/>
</dbReference>
<dbReference type="EMBL" id="NAJQ01000274">
    <property type="protein sequence ID" value="TKA73197.1"/>
    <property type="molecule type" value="Genomic_DNA"/>
</dbReference>
<evidence type="ECO:0000256" key="3">
    <source>
        <dbReference type="PROSITE-ProRule" id="PRU00221"/>
    </source>
</evidence>
<dbReference type="InterPro" id="IPR019775">
    <property type="entry name" value="WD40_repeat_CS"/>
</dbReference>
<evidence type="ECO:0000313" key="8">
    <source>
        <dbReference type="Proteomes" id="UP000309340"/>
    </source>
</evidence>
<dbReference type="Gene3D" id="2.130.10.10">
    <property type="entry name" value="YVTN repeat-like/Quinoprotein amine dehydrogenase"/>
    <property type="match status" value="2"/>
</dbReference>
<dbReference type="InterPro" id="IPR059157">
    <property type="entry name" value="WDR36-Utp21_N"/>
</dbReference>
<dbReference type="GO" id="GO:0034388">
    <property type="term" value="C:Pwp2p-containing subcomplex of 90S preribosome"/>
    <property type="evidence" value="ECO:0007669"/>
    <property type="project" value="TreeGrafter"/>
</dbReference>
<dbReference type="SUPFAM" id="SSF50998">
    <property type="entry name" value="Quinoprotein alcohol dehydrogenase-like"/>
    <property type="match status" value="1"/>
</dbReference>
<sequence>MESFWRERCPAHIRNMEVDMADGPVAKRQKLANGTPKSQQRAPGTSRLFAPYRTVGLVSPTAVPFTSVPLGKTTFQITTSVGRSLQTYDLRRGLNLVFITRPQTPGPIIASIAWKDKVFGAWSEGGDSGARGVWVFKRGKREAEVETPRGWRQDVKAFCCFGGWILGVCDTTLLVWKSTTYELYTTLQGISPVLFTRCVASLPTFLNKVVVGRQDGSAEIWNVSSGKLIYTVLPPSTAYGAVTAIQPTPALSLVAIAYEKGPLLIHDVRADQTVMQLNTSAGAPITSITFRTDGVGAGEDGQKAGVMATASIASGDVTLWDLNEGGRKAGVLRSAHADPTPAAPGGVSKIEFLPGQHTLVSSGLDNSLKTWIFDHTPFSPIPRILHHRGGHGAPVTKLEFLPSASDGSDDTGKWLMSASQDRSVWGWSLRRDNQSTELSQGAVLSKAKKQGLLSGSSRDSLQELKCPPITAMACSLNRDGGMGAVPGKHPVWQNAKGKKVDAEVSAMTGWESVVTAHERDHKARTWFWGRKRAGRWAFPTSDESPVTSVAMSPCGTFAVVGSEKGGIDMFNLQSGLHRQRFPARLTPQQAKQLKLDMHKHGLAEERSEDGKKVFYRGQGKHASAVVGLAVDNLNKTVISAGADGKVKFWDFSTGLLRHQLDWSASTGTTAMRIQRSSDLAAFAGSDGCVRVVDIGTYKLIRELWPARTPLLQLHSIAIADFTFSPDGHWLAASMGSLILLWDLPTGHLVDAFKLVASCTSLAFSPTGEYLAIATKDSVGVDVWSNKALFMHVPTRHIGAAELAAIIDADSTQAPTTSGEGGQELITASNGDGEEAEHDLMAGLDEEPNVDQLSSDLLSLSLVPKSRWQNLLHLDLIRARNKPVEPPKKPEKAPFFLPSLQDRQSAPGAPRPEEATTAAELEEERSRVLKQSREGGRSAFSTLLREAGETQVYMPLIENLKSLSPAAADIELRSLSVEGEEMLTLVQALTWLMRERRDFEVGQAWMAVLLRLHGELVVNDDALREAVGEWRDALEEESKRVARLGAYCSGVVGYLRAARV</sequence>
<dbReference type="PANTHER" id="PTHR22840">
    <property type="entry name" value="WD REPEAT-CONTAINING PROTEIN 36"/>
    <property type="match status" value="1"/>
</dbReference>
<accession>A0A4U0XBG9</accession>
<dbReference type="OrthoDB" id="10250769at2759"/>
<organism evidence="7 8">
    <name type="scientific">Friedmanniomyces simplex</name>
    <dbReference type="NCBI Taxonomy" id="329884"/>
    <lineage>
        <taxon>Eukaryota</taxon>
        <taxon>Fungi</taxon>
        <taxon>Dikarya</taxon>
        <taxon>Ascomycota</taxon>
        <taxon>Pezizomycotina</taxon>
        <taxon>Dothideomycetes</taxon>
        <taxon>Dothideomycetidae</taxon>
        <taxon>Mycosphaerellales</taxon>
        <taxon>Teratosphaeriaceae</taxon>
        <taxon>Friedmanniomyces</taxon>
    </lineage>
</organism>
<feature type="repeat" description="WD" evidence="3">
    <location>
        <begin position="618"/>
        <end position="659"/>
    </location>
</feature>
<dbReference type="InterPro" id="IPR001680">
    <property type="entry name" value="WD40_rpt"/>
</dbReference>
<evidence type="ECO:0000259" key="5">
    <source>
        <dbReference type="Pfam" id="PF04192"/>
    </source>
</evidence>
<dbReference type="InterPro" id="IPR011047">
    <property type="entry name" value="Quinoprotein_ADH-like_sf"/>
</dbReference>
<dbReference type="GO" id="GO:0032040">
    <property type="term" value="C:small-subunit processome"/>
    <property type="evidence" value="ECO:0007669"/>
    <property type="project" value="InterPro"/>
</dbReference>
<evidence type="ECO:0000256" key="4">
    <source>
        <dbReference type="SAM" id="MobiDB-lite"/>
    </source>
</evidence>